<keyword evidence="2" id="KW-0378">Hydrolase</keyword>
<dbReference type="Proteomes" id="UP001225134">
    <property type="component" value="Unassembled WGS sequence"/>
</dbReference>
<comment type="similarity">
    <text evidence="1">Belongs to the DTD family.</text>
</comment>
<comment type="caution">
    <text evidence="2">The sequence shown here is derived from an EMBL/GenBank/DDBJ whole genome shotgun (WGS) entry which is preliminary data.</text>
</comment>
<dbReference type="InterPro" id="IPR023509">
    <property type="entry name" value="DTD-like_sf"/>
</dbReference>
<protein>
    <submittedName>
        <fullName evidence="2">D-aminoacyl-tRNA deacylase</fullName>
        <ecNumber evidence="2">3.1.1.96</ecNumber>
    </submittedName>
</protein>
<dbReference type="PANTHER" id="PTHR10472">
    <property type="entry name" value="D-TYROSYL-TRNA TYR DEACYLASE"/>
    <property type="match status" value="1"/>
</dbReference>
<dbReference type="Pfam" id="PF02580">
    <property type="entry name" value="Tyr_Deacylase"/>
    <property type="match status" value="1"/>
</dbReference>
<keyword evidence="3" id="KW-1185">Reference proteome</keyword>
<dbReference type="InterPro" id="IPR003732">
    <property type="entry name" value="Daa-tRNA_deacyls_DTD"/>
</dbReference>
<organism evidence="2 3">
    <name type="scientific">Sneathia sanguinegens</name>
    <dbReference type="NCBI Taxonomy" id="40543"/>
    <lineage>
        <taxon>Bacteria</taxon>
        <taxon>Fusobacteriati</taxon>
        <taxon>Fusobacteriota</taxon>
        <taxon>Fusobacteriia</taxon>
        <taxon>Fusobacteriales</taxon>
        <taxon>Leptotrichiaceae</taxon>
        <taxon>Sneathia</taxon>
    </lineage>
</organism>
<dbReference type="EMBL" id="JASSPP010000006">
    <property type="protein sequence ID" value="MDK9580749.1"/>
    <property type="molecule type" value="Genomic_DNA"/>
</dbReference>
<sequence length="145" mass="16505">MKLIIQRVDYATVNINNDETRKIGKGLLVYLGVKKGEDEKILEKAVSKLLKLRFFENKEGKLKLNIQDVDGEILLISNFSLYAKAEKGTTLSFDNCANKEEAKQIYDKFLKILRDKYTKVTTGEFRTTMLINSLSNGPVNVILDL</sequence>
<dbReference type="NCBIfam" id="TIGR00256">
    <property type="entry name" value="D-aminoacyl-tRNA deacylase"/>
    <property type="match status" value="1"/>
</dbReference>
<evidence type="ECO:0000313" key="3">
    <source>
        <dbReference type="Proteomes" id="UP001225134"/>
    </source>
</evidence>
<name>A0ABT7HKT4_9FUSO</name>
<dbReference type="EC" id="3.1.1.96" evidence="2"/>
<evidence type="ECO:0000256" key="1">
    <source>
        <dbReference type="ARBA" id="ARBA00009673"/>
    </source>
</evidence>
<dbReference type="PANTHER" id="PTHR10472:SF5">
    <property type="entry name" value="D-AMINOACYL-TRNA DEACYLASE 1"/>
    <property type="match status" value="1"/>
</dbReference>
<dbReference type="SUPFAM" id="SSF69500">
    <property type="entry name" value="DTD-like"/>
    <property type="match status" value="1"/>
</dbReference>
<accession>A0ABT7HKT4</accession>
<gene>
    <name evidence="2" type="primary">dtd</name>
    <name evidence="2" type="ORF">QQA45_04370</name>
</gene>
<reference evidence="2 3" key="1">
    <citation type="submission" date="2023-06" db="EMBL/GenBank/DDBJ databases">
        <title>Antibody response to the Sneathia vaginalis cytopathogenic toxin A during pregnancy.</title>
        <authorList>
            <person name="Mccoy Z.T."/>
            <person name="Serrano M.G."/>
            <person name="Spaine K."/>
            <person name="Edwards D.J."/>
            <person name="Buck G.A."/>
            <person name="Jefferson K."/>
        </authorList>
    </citation>
    <scope>NUCLEOTIDE SEQUENCE [LARGE SCALE GENOMIC DNA]</scope>
    <source>
        <strain evidence="2 3">CCUG 42621</strain>
    </source>
</reference>
<proteinExistence type="inferred from homology"/>
<evidence type="ECO:0000313" key="2">
    <source>
        <dbReference type="EMBL" id="MDK9580749.1"/>
    </source>
</evidence>
<dbReference type="Gene3D" id="3.50.80.10">
    <property type="entry name" value="D-tyrosyl-tRNA(Tyr) deacylase"/>
    <property type="match status" value="1"/>
</dbReference>
<dbReference type="RefSeq" id="WP_285153018.1">
    <property type="nucleotide sequence ID" value="NZ_JASSPP010000006.1"/>
</dbReference>
<dbReference type="GO" id="GO:0051499">
    <property type="term" value="F:D-aminoacyl-tRNA deacylase activity"/>
    <property type="evidence" value="ECO:0007669"/>
    <property type="project" value="UniProtKB-EC"/>
</dbReference>